<evidence type="ECO:0000313" key="2">
    <source>
        <dbReference type="EMBL" id="KUM50934.1"/>
    </source>
</evidence>
<dbReference type="AlphaFoldDB" id="A0A101M4W2"/>
<sequence length="81" mass="9025">MDTRDEATSAHSSSKQVSPLLEYPAHCQTILQLCLERTDVLPFLSPAVQERIAREYHASQEGAGTPTHSSKSIGWPTMGWW</sequence>
<accession>A0A101M4W2</accession>
<feature type="region of interest" description="Disordered" evidence="1">
    <location>
        <begin position="57"/>
        <end position="81"/>
    </location>
</feature>
<proteinExistence type="predicted"/>
<comment type="caution">
    <text evidence="2">The sequence shown here is derived from an EMBL/GenBank/DDBJ whole genome shotgun (WGS) entry which is preliminary data.</text>
</comment>
<keyword evidence="2" id="KW-0496">Mitochondrion</keyword>
<geneLocation type="mitochondrion" evidence="2"/>
<reference evidence="2" key="1">
    <citation type="journal article" date="2015" name="Genome Biol. Evol.">
        <title>Organellar Genomes of White Spruce (Picea glauca): Assembly and Annotation.</title>
        <authorList>
            <person name="Jackman S.D."/>
            <person name="Warren R.L."/>
            <person name="Gibb E.A."/>
            <person name="Vandervalk B.P."/>
            <person name="Mohamadi H."/>
            <person name="Chu J."/>
            <person name="Raymond A."/>
            <person name="Pleasance S."/>
            <person name="Coope R."/>
            <person name="Wildung M.R."/>
            <person name="Ritland C.E."/>
            <person name="Bousquet J."/>
            <person name="Jones S.J."/>
            <person name="Bohlmann J."/>
            <person name="Birol I."/>
        </authorList>
    </citation>
    <scope>NUCLEOTIDE SEQUENCE [LARGE SCALE GENOMIC DNA]</scope>
    <source>
        <tissue evidence="2">Flushing bud</tissue>
    </source>
</reference>
<dbReference type="EMBL" id="LKAM01000001">
    <property type="protein sequence ID" value="KUM50934.1"/>
    <property type="molecule type" value="Genomic_DNA"/>
</dbReference>
<organism evidence="2">
    <name type="scientific">Picea glauca</name>
    <name type="common">White spruce</name>
    <name type="synonym">Pinus glauca</name>
    <dbReference type="NCBI Taxonomy" id="3330"/>
    <lineage>
        <taxon>Eukaryota</taxon>
        <taxon>Viridiplantae</taxon>
        <taxon>Streptophyta</taxon>
        <taxon>Embryophyta</taxon>
        <taxon>Tracheophyta</taxon>
        <taxon>Spermatophyta</taxon>
        <taxon>Pinopsida</taxon>
        <taxon>Pinidae</taxon>
        <taxon>Conifers I</taxon>
        <taxon>Pinales</taxon>
        <taxon>Pinaceae</taxon>
        <taxon>Picea</taxon>
    </lineage>
</organism>
<protein>
    <submittedName>
        <fullName evidence="2">Uncharacterized protein</fullName>
    </submittedName>
</protein>
<gene>
    <name evidence="2" type="ORF">ABT39_MTgene780</name>
</gene>
<name>A0A101M4W2_PICGL</name>
<evidence type="ECO:0000256" key="1">
    <source>
        <dbReference type="SAM" id="MobiDB-lite"/>
    </source>
</evidence>